<name>A0A061DVZ2_THECC</name>
<dbReference type="eggNOG" id="ENOG502S7A2">
    <property type="taxonomic scope" value="Eukaryota"/>
</dbReference>
<proteinExistence type="predicted"/>
<dbReference type="InParanoid" id="A0A061DVZ2"/>
<reference evidence="2 3" key="1">
    <citation type="journal article" date="2013" name="Genome Biol.">
        <title>The genome sequence of the most widely cultivated cacao type and its use to identify candidate genes regulating pod color.</title>
        <authorList>
            <person name="Motamayor J.C."/>
            <person name="Mockaitis K."/>
            <person name="Schmutz J."/>
            <person name="Haiminen N."/>
            <person name="Iii D.L."/>
            <person name="Cornejo O."/>
            <person name="Findley S.D."/>
            <person name="Zheng P."/>
            <person name="Utro F."/>
            <person name="Royaert S."/>
            <person name="Saski C."/>
            <person name="Jenkins J."/>
            <person name="Podicheti R."/>
            <person name="Zhao M."/>
            <person name="Scheffler B.E."/>
            <person name="Stack J.C."/>
            <person name="Feltus F.A."/>
            <person name="Mustiga G.M."/>
            <person name="Amores F."/>
            <person name="Phillips W."/>
            <person name="Marelli J.P."/>
            <person name="May G.D."/>
            <person name="Shapiro H."/>
            <person name="Ma J."/>
            <person name="Bustamante C.D."/>
            <person name="Schnell R.J."/>
            <person name="Main D."/>
            <person name="Gilbert D."/>
            <person name="Parida L."/>
            <person name="Kuhn D.N."/>
        </authorList>
    </citation>
    <scope>NUCLEOTIDE SEQUENCE [LARGE SCALE GENOMIC DNA]</scope>
    <source>
        <strain evidence="3">cv. Matina 1-6</strain>
    </source>
</reference>
<dbReference type="HOGENOM" id="CLU_152853_0_0_1"/>
<dbReference type="AlphaFoldDB" id="A0A061DVZ2"/>
<evidence type="ECO:0000313" key="3">
    <source>
        <dbReference type="Proteomes" id="UP000026915"/>
    </source>
</evidence>
<dbReference type="OMA" id="NFDSTGC"/>
<keyword evidence="3" id="KW-1185">Reference proteome</keyword>
<dbReference type="OrthoDB" id="1091833at2759"/>
<dbReference type="EMBL" id="CM001880">
    <property type="protein sequence ID" value="EOX96880.1"/>
    <property type="molecule type" value="Genomic_DNA"/>
</dbReference>
<evidence type="ECO:0000313" key="2">
    <source>
        <dbReference type="EMBL" id="EOX96880.1"/>
    </source>
</evidence>
<evidence type="ECO:0000256" key="1">
    <source>
        <dbReference type="SAM" id="MobiDB-lite"/>
    </source>
</evidence>
<dbReference type="PANTHER" id="PTHR33168">
    <property type="entry name" value="STRESS INDUCED PROTEIN-RELATED"/>
    <property type="match status" value="1"/>
</dbReference>
<dbReference type="Proteomes" id="UP000026915">
    <property type="component" value="Chromosome 2"/>
</dbReference>
<sequence length="148" mass="16301">MAQMWLLWWPKNTCTTTKSGGDTGAAGSTATTRATTGRTSSLGKNGTTRSCCNCRCLARFMRKVKKQSKEMVRSAGASRQSSFQCRYDPLSYSLNFDRSGCGSSVDDEDYYQFYAFSSRFVANPRSRRPCSTHTLPAASQHSPSTITS</sequence>
<feature type="region of interest" description="Disordered" evidence="1">
    <location>
        <begin position="18"/>
        <end position="46"/>
    </location>
</feature>
<dbReference type="Gramene" id="EOX96880">
    <property type="protein sequence ID" value="EOX96880"/>
    <property type="gene ID" value="TCM_006023"/>
</dbReference>
<feature type="compositionally biased region" description="Low complexity" evidence="1">
    <location>
        <begin position="18"/>
        <end position="41"/>
    </location>
</feature>
<dbReference type="Gramene" id="Tc02v2_t000570.1">
    <property type="protein sequence ID" value="Tc02v2_p000570.1"/>
    <property type="gene ID" value="Tc02v2_g000570"/>
</dbReference>
<gene>
    <name evidence="2" type="ORF">TCM_006023</name>
</gene>
<organism evidence="2 3">
    <name type="scientific">Theobroma cacao</name>
    <name type="common">Cacao</name>
    <name type="synonym">Cocoa</name>
    <dbReference type="NCBI Taxonomy" id="3641"/>
    <lineage>
        <taxon>Eukaryota</taxon>
        <taxon>Viridiplantae</taxon>
        <taxon>Streptophyta</taxon>
        <taxon>Embryophyta</taxon>
        <taxon>Tracheophyta</taxon>
        <taxon>Spermatophyta</taxon>
        <taxon>Magnoliopsida</taxon>
        <taxon>eudicotyledons</taxon>
        <taxon>Gunneridae</taxon>
        <taxon>Pentapetalae</taxon>
        <taxon>rosids</taxon>
        <taxon>malvids</taxon>
        <taxon>Malvales</taxon>
        <taxon>Malvaceae</taxon>
        <taxon>Byttnerioideae</taxon>
        <taxon>Theobroma</taxon>
    </lineage>
</organism>
<dbReference type="KEGG" id="tcc:18607031"/>
<accession>A0A061DVZ2</accession>
<protein>
    <submittedName>
        <fullName evidence="2">Uncharacterized protein</fullName>
    </submittedName>
</protein>